<evidence type="ECO:0000259" key="4">
    <source>
        <dbReference type="SMART" id="SM00822"/>
    </source>
</evidence>
<dbReference type="SUPFAM" id="SSF51735">
    <property type="entry name" value="NAD(P)-binding Rossmann-fold domains"/>
    <property type="match status" value="1"/>
</dbReference>
<dbReference type="OrthoDB" id="3542748at2"/>
<keyword evidence="2 5" id="KW-0560">Oxidoreductase</keyword>
<gene>
    <name evidence="5" type="ORF">FHU29_003691</name>
</gene>
<protein>
    <submittedName>
        <fullName evidence="5">3alpha(Or 20beta)-hydroxysteroid dehydrogenase</fullName>
        <ecNumber evidence="5">1.1.1.53</ecNumber>
    </submittedName>
</protein>
<name>A0A839RQF7_9ACTN</name>
<dbReference type="NCBIfam" id="NF005559">
    <property type="entry name" value="PRK07231.1"/>
    <property type="match status" value="1"/>
</dbReference>
<dbReference type="PANTHER" id="PTHR24321">
    <property type="entry name" value="DEHYDROGENASES, SHORT CHAIN"/>
    <property type="match status" value="1"/>
</dbReference>
<evidence type="ECO:0000313" key="5">
    <source>
        <dbReference type="EMBL" id="MBB3039222.1"/>
    </source>
</evidence>
<keyword evidence="3" id="KW-0520">NAD</keyword>
<feature type="domain" description="Ketoreductase" evidence="4">
    <location>
        <begin position="7"/>
        <end position="187"/>
    </location>
</feature>
<dbReference type="InterPro" id="IPR002347">
    <property type="entry name" value="SDR_fam"/>
</dbReference>
<comment type="similarity">
    <text evidence="1">Belongs to the short-chain dehydrogenases/reductases (SDR) family.</text>
</comment>
<accession>A0A839RQF7</accession>
<dbReference type="GO" id="GO:0047044">
    <property type="term" value="F:androstan-3-alpha,17-beta-diol dehydrogenase (NAD+) activity"/>
    <property type="evidence" value="ECO:0007669"/>
    <property type="project" value="UniProtKB-EC"/>
</dbReference>
<reference evidence="5 6" key="1">
    <citation type="submission" date="2020-08" db="EMBL/GenBank/DDBJ databases">
        <title>Sequencing the genomes of 1000 actinobacteria strains.</title>
        <authorList>
            <person name="Klenk H.-P."/>
        </authorList>
    </citation>
    <scope>NUCLEOTIDE SEQUENCE [LARGE SCALE GENOMIC DNA]</scope>
    <source>
        <strain evidence="5 6">DSM 45258</strain>
    </source>
</reference>
<dbReference type="RefSeq" id="WP_064439445.1">
    <property type="nucleotide sequence ID" value="NZ_BDDI01000004.1"/>
</dbReference>
<dbReference type="SMART" id="SM00822">
    <property type="entry name" value="PKS_KR"/>
    <property type="match status" value="1"/>
</dbReference>
<sequence length="243" mass="25497">MGRLAGKNAVVTGGARGIGAAIARMLIDEGASVAIADLLSDEGEHLASTLGPRARYVKCDVTSSESWDEALASAEDAFGPVNVLVNNAGVVQRERIENLSESDYRRVIDVNQVAVFLGMRAVLPSMRRAKGGSIVNISSIEGIVAAPEIIAYVASKWAVRGMTKAAAQEFGADGIRVNSVHPGVVETPMTIGKPGIDMMVQGLPVPRMGRPEEISSLVTFLASDESGYCTGTEFVADGGYTSR</sequence>
<dbReference type="PRINTS" id="PR00081">
    <property type="entry name" value="GDHRDH"/>
</dbReference>
<dbReference type="AlphaFoldDB" id="A0A839RQF7"/>
<dbReference type="Pfam" id="PF13561">
    <property type="entry name" value="adh_short_C2"/>
    <property type="match status" value="1"/>
</dbReference>
<dbReference type="PANTHER" id="PTHR24321:SF8">
    <property type="entry name" value="ESTRADIOL 17-BETA-DEHYDROGENASE 8-RELATED"/>
    <property type="match status" value="1"/>
</dbReference>
<keyword evidence="6" id="KW-1185">Reference proteome</keyword>
<proteinExistence type="inferred from homology"/>
<evidence type="ECO:0000256" key="3">
    <source>
        <dbReference type="ARBA" id="ARBA00023027"/>
    </source>
</evidence>
<organism evidence="5 6">
    <name type="scientific">Hoyosella altamirensis</name>
    <dbReference type="NCBI Taxonomy" id="616997"/>
    <lineage>
        <taxon>Bacteria</taxon>
        <taxon>Bacillati</taxon>
        <taxon>Actinomycetota</taxon>
        <taxon>Actinomycetes</taxon>
        <taxon>Mycobacteriales</taxon>
        <taxon>Hoyosellaceae</taxon>
        <taxon>Hoyosella</taxon>
    </lineage>
</organism>
<dbReference type="InterPro" id="IPR036291">
    <property type="entry name" value="NAD(P)-bd_dom_sf"/>
</dbReference>
<evidence type="ECO:0000313" key="6">
    <source>
        <dbReference type="Proteomes" id="UP000567922"/>
    </source>
</evidence>
<dbReference type="InterPro" id="IPR020904">
    <property type="entry name" value="Sc_DH/Rdtase_CS"/>
</dbReference>
<evidence type="ECO:0000256" key="1">
    <source>
        <dbReference type="ARBA" id="ARBA00006484"/>
    </source>
</evidence>
<dbReference type="FunFam" id="3.40.50.720:FF:000084">
    <property type="entry name" value="Short-chain dehydrogenase reductase"/>
    <property type="match status" value="1"/>
</dbReference>
<dbReference type="InterPro" id="IPR057326">
    <property type="entry name" value="KR_dom"/>
</dbReference>
<dbReference type="EC" id="1.1.1.53" evidence="5"/>
<dbReference type="PROSITE" id="PS00061">
    <property type="entry name" value="ADH_SHORT"/>
    <property type="match status" value="1"/>
</dbReference>
<dbReference type="EMBL" id="JACHWS010000003">
    <property type="protein sequence ID" value="MBB3039222.1"/>
    <property type="molecule type" value="Genomic_DNA"/>
</dbReference>
<dbReference type="Gene3D" id="3.40.50.720">
    <property type="entry name" value="NAD(P)-binding Rossmann-like Domain"/>
    <property type="match status" value="1"/>
</dbReference>
<evidence type="ECO:0000256" key="2">
    <source>
        <dbReference type="ARBA" id="ARBA00023002"/>
    </source>
</evidence>
<comment type="caution">
    <text evidence="5">The sequence shown here is derived from an EMBL/GenBank/DDBJ whole genome shotgun (WGS) entry which is preliminary data.</text>
</comment>
<dbReference type="PRINTS" id="PR00080">
    <property type="entry name" value="SDRFAMILY"/>
</dbReference>
<dbReference type="Proteomes" id="UP000567922">
    <property type="component" value="Unassembled WGS sequence"/>
</dbReference>